<keyword evidence="10" id="KW-0496">Mitochondrion</keyword>
<keyword evidence="3" id="KW-0150">Chloroplast</keyword>
<dbReference type="Gene3D" id="2.40.50.140">
    <property type="entry name" value="Nucleic acid-binding proteins"/>
    <property type="match status" value="1"/>
</dbReference>
<feature type="domain" description="Large ribosomal subunit protein uL2 C-terminal" evidence="8">
    <location>
        <begin position="125"/>
        <end position="245"/>
    </location>
</feature>
<name>A0A2R4A3I7_9STRA</name>
<keyword evidence="5 10" id="KW-0689">Ribosomal protein</keyword>
<dbReference type="GO" id="GO:0003723">
    <property type="term" value="F:RNA binding"/>
    <property type="evidence" value="ECO:0007669"/>
    <property type="project" value="InterPro"/>
</dbReference>
<feature type="domain" description="Large ribosomal subunit protein uL2 RNA-binding" evidence="9">
    <location>
        <begin position="42"/>
        <end position="119"/>
    </location>
</feature>
<dbReference type="GO" id="GO:0032543">
    <property type="term" value="P:mitochondrial translation"/>
    <property type="evidence" value="ECO:0007669"/>
    <property type="project" value="TreeGrafter"/>
</dbReference>
<proteinExistence type="inferred from homology"/>
<evidence type="ECO:0000259" key="9">
    <source>
        <dbReference type="SMART" id="SM01383"/>
    </source>
</evidence>
<dbReference type="Pfam" id="PF03947">
    <property type="entry name" value="Ribosomal_L2_C"/>
    <property type="match status" value="1"/>
</dbReference>
<dbReference type="PIRSF" id="PIRSF002158">
    <property type="entry name" value="Ribosomal_L2"/>
    <property type="match status" value="1"/>
</dbReference>
<dbReference type="AlphaFoldDB" id="A0A2R4A3I7"/>
<geneLocation type="mitochondrion" evidence="10"/>
<evidence type="ECO:0000259" key="8">
    <source>
        <dbReference type="SMART" id="SM01382"/>
    </source>
</evidence>
<dbReference type="InterPro" id="IPR002171">
    <property type="entry name" value="Ribosomal_uL2"/>
</dbReference>
<dbReference type="SUPFAM" id="SSF50104">
    <property type="entry name" value="Translation proteins SH3-like domain"/>
    <property type="match status" value="1"/>
</dbReference>
<dbReference type="GO" id="GO:0009507">
    <property type="term" value="C:chloroplast"/>
    <property type="evidence" value="ECO:0007669"/>
    <property type="project" value="UniProtKB-SubCell"/>
</dbReference>
<keyword evidence="4" id="KW-0934">Plastid</keyword>
<evidence type="ECO:0000256" key="2">
    <source>
        <dbReference type="ARBA" id="ARBA00005636"/>
    </source>
</evidence>
<dbReference type="PANTHER" id="PTHR13691:SF5">
    <property type="entry name" value="LARGE RIBOSOMAL SUBUNIT PROTEIN UL2M"/>
    <property type="match status" value="1"/>
</dbReference>
<evidence type="ECO:0000256" key="3">
    <source>
        <dbReference type="ARBA" id="ARBA00022528"/>
    </source>
</evidence>
<organism evidence="10">
    <name type="scientific">Surirella sp</name>
    <dbReference type="NCBI Taxonomy" id="1526603"/>
    <lineage>
        <taxon>Eukaryota</taxon>
        <taxon>Sar</taxon>
        <taxon>Stramenopiles</taxon>
        <taxon>Ochrophyta</taxon>
        <taxon>Bacillariophyta</taxon>
        <taxon>Bacillariophyceae</taxon>
        <taxon>Bacillariophycidae</taxon>
        <taxon>Surirellales</taxon>
        <taxon>Surirellaceae</taxon>
        <taxon>Surirella</taxon>
    </lineage>
</organism>
<evidence type="ECO:0000256" key="7">
    <source>
        <dbReference type="SAM" id="MobiDB-lite"/>
    </source>
</evidence>
<dbReference type="InterPro" id="IPR012340">
    <property type="entry name" value="NA-bd_OB-fold"/>
</dbReference>
<feature type="region of interest" description="Disordered" evidence="7">
    <location>
        <begin position="219"/>
        <end position="250"/>
    </location>
</feature>
<dbReference type="SMART" id="SM01382">
    <property type="entry name" value="Ribosomal_L2_C"/>
    <property type="match status" value="1"/>
</dbReference>
<sequence>MILKIYKATNPAKRHCLDILVFYSHKTYALKSQLKKQIKVSGRNNSGKITIFNRGNSHKKRFRVINKNFRNLNLEVVVYSIEYNPNKNSALISVFEFKTKIFFYLIAPNQIKIGDLLCFGSKAQEKLGHCLVFNDVPIGCPVYNVGCIFAKSAGTFAVLLAKMKNNVQVILSSGKKKELSTNTFCTIGSVSNPNFFLRQLGKAGKSRWFGFKPKVRGIAMNPVDHPNGGGEGKKSSKRKSPWGKILKSKK</sequence>
<evidence type="ECO:0000256" key="4">
    <source>
        <dbReference type="ARBA" id="ARBA00022640"/>
    </source>
</evidence>
<accession>A0A2R4A3I7</accession>
<comment type="similarity">
    <text evidence="2">Belongs to the universal ribosomal protein uL2 family.</text>
</comment>
<dbReference type="NCBIfam" id="TIGR01171">
    <property type="entry name" value="rplB_bact"/>
    <property type="match status" value="1"/>
</dbReference>
<evidence type="ECO:0000256" key="5">
    <source>
        <dbReference type="ARBA" id="ARBA00022980"/>
    </source>
</evidence>
<dbReference type="InterPro" id="IPR022669">
    <property type="entry name" value="Ribosomal_uL2_C"/>
</dbReference>
<protein>
    <submittedName>
        <fullName evidence="10">Ribosomal protein L2</fullName>
    </submittedName>
</protein>
<feature type="compositionally biased region" description="Basic residues" evidence="7">
    <location>
        <begin position="235"/>
        <end position="250"/>
    </location>
</feature>
<dbReference type="InterPro" id="IPR014726">
    <property type="entry name" value="Ribosomal_uL2_dom3"/>
</dbReference>
<dbReference type="Gene3D" id="4.10.950.10">
    <property type="entry name" value="Ribosomal protein L2, domain 3"/>
    <property type="match status" value="1"/>
</dbReference>
<dbReference type="EMBL" id="MF997423">
    <property type="protein sequence ID" value="AVR57627.1"/>
    <property type="molecule type" value="Genomic_DNA"/>
</dbReference>
<dbReference type="InterPro" id="IPR014722">
    <property type="entry name" value="Rib_uL2_dom2"/>
</dbReference>
<evidence type="ECO:0000256" key="6">
    <source>
        <dbReference type="ARBA" id="ARBA00023274"/>
    </source>
</evidence>
<dbReference type="PROSITE" id="PS00467">
    <property type="entry name" value="RIBOSOMAL_L2"/>
    <property type="match status" value="1"/>
</dbReference>
<dbReference type="GO" id="GO:0016740">
    <property type="term" value="F:transferase activity"/>
    <property type="evidence" value="ECO:0007669"/>
    <property type="project" value="InterPro"/>
</dbReference>
<dbReference type="SMART" id="SM01383">
    <property type="entry name" value="Ribosomal_L2"/>
    <property type="match status" value="1"/>
</dbReference>
<gene>
    <name evidence="10" type="primary">rpl2</name>
</gene>
<reference evidence="10" key="1">
    <citation type="submission" date="2017-09" db="EMBL/GenBank/DDBJ databases">
        <title>Comparative analysis of the mitochondrial genomes of 6 newly sequenced diatoms reveals group II introns in the barcoding region of cox1.</title>
        <authorList>
            <person name="Keepers K.G."/>
            <person name="Pogoda C.S."/>
            <person name="Kane N.C."/>
            <person name="Hamsher S.E."/>
            <person name="Stepanek J.G."/>
            <person name="Kociolek J.P."/>
        </authorList>
    </citation>
    <scope>NUCLEOTIDE SEQUENCE</scope>
</reference>
<dbReference type="GO" id="GO:0005762">
    <property type="term" value="C:mitochondrial large ribosomal subunit"/>
    <property type="evidence" value="ECO:0007669"/>
    <property type="project" value="TreeGrafter"/>
</dbReference>
<evidence type="ECO:0000313" key="10">
    <source>
        <dbReference type="EMBL" id="AVR57627.1"/>
    </source>
</evidence>
<dbReference type="InterPro" id="IPR005880">
    <property type="entry name" value="Ribosomal_uL2_bac/org-type"/>
</dbReference>
<dbReference type="Gene3D" id="2.30.30.30">
    <property type="match status" value="1"/>
</dbReference>
<comment type="subcellular location">
    <subcellularLocation>
        <location evidence="1">Plastid</location>
        <location evidence="1">Chloroplast</location>
    </subcellularLocation>
</comment>
<dbReference type="SUPFAM" id="SSF50249">
    <property type="entry name" value="Nucleic acid-binding proteins"/>
    <property type="match status" value="1"/>
</dbReference>
<keyword evidence="6" id="KW-0687">Ribonucleoprotein</keyword>
<dbReference type="InterPro" id="IPR022666">
    <property type="entry name" value="Ribosomal_uL2_RNA-bd_dom"/>
</dbReference>
<dbReference type="InterPro" id="IPR008991">
    <property type="entry name" value="Translation_prot_SH3-like_sf"/>
</dbReference>
<evidence type="ECO:0000256" key="1">
    <source>
        <dbReference type="ARBA" id="ARBA00004229"/>
    </source>
</evidence>
<dbReference type="PANTHER" id="PTHR13691">
    <property type="entry name" value="RIBOSOMAL PROTEIN L2"/>
    <property type="match status" value="1"/>
</dbReference>
<dbReference type="Pfam" id="PF00181">
    <property type="entry name" value="Ribosomal_L2_N"/>
    <property type="match status" value="1"/>
</dbReference>
<dbReference type="GO" id="GO:0003735">
    <property type="term" value="F:structural constituent of ribosome"/>
    <property type="evidence" value="ECO:0007669"/>
    <property type="project" value="InterPro"/>
</dbReference>
<dbReference type="InterPro" id="IPR022671">
    <property type="entry name" value="Ribosomal_uL2_CS"/>
</dbReference>